<dbReference type="SMART" id="SM00986">
    <property type="entry name" value="UDG"/>
    <property type="match status" value="1"/>
</dbReference>
<keyword evidence="7 9" id="KW-0378">Hydrolase</keyword>
<sequence length="224" mass="25533">MKPWSQYSWQRLLADEFEKEYFQDLFKFIDQEYEAGNVFPPKELIFSAFEHTPYEQVKVVILGQDPYHGAGQSHGLAFSVQKGVKIPPSLRNMYKELANDLAIESASHGNLTSWADQGVLLLNTVLTVREGEANSHQKQGWERFTDRVIEVLNEREDPIVFVLWGKPAQQKTTMIDATKHIIIQSFHPSPLSASRGFFGSKPFSKVNDALISLGKQPIDWQIPE</sequence>
<evidence type="ECO:0000256" key="8">
    <source>
        <dbReference type="ARBA" id="ARBA00023204"/>
    </source>
</evidence>
<dbReference type="SUPFAM" id="SSF52141">
    <property type="entry name" value="Uracil-DNA glycosylase-like"/>
    <property type="match status" value="1"/>
</dbReference>
<dbReference type="InterPro" id="IPR036895">
    <property type="entry name" value="Uracil-DNA_glycosylase-like_sf"/>
</dbReference>
<evidence type="ECO:0000256" key="2">
    <source>
        <dbReference type="ARBA" id="ARBA00002631"/>
    </source>
</evidence>
<comment type="subcellular location">
    <subcellularLocation>
        <location evidence="9">Cytoplasm</location>
    </subcellularLocation>
</comment>
<comment type="caution">
    <text evidence="13">The sequence shown here is derived from an EMBL/GenBank/DDBJ whole genome shotgun (WGS) entry which is preliminary data.</text>
</comment>
<evidence type="ECO:0000256" key="10">
    <source>
        <dbReference type="PROSITE-ProRule" id="PRU10072"/>
    </source>
</evidence>
<comment type="catalytic activity">
    <reaction evidence="1 9 11">
        <text>Hydrolyzes single-stranded DNA or mismatched double-stranded DNA and polynucleotides, releasing free uracil.</text>
        <dbReference type="EC" id="3.2.2.27"/>
    </reaction>
</comment>
<feature type="domain" description="Uracil-DNA glycosylase-like" evidence="12">
    <location>
        <begin position="50"/>
        <end position="210"/>
    </location>
</feature>
<evidence type="ECO:0000256" key="11">
    <source>
        <dbReference type="RuleBase" id="RU003780"/>
    </source>
</evidence>
<protein>
    <recommendedName>
        <fullName evidence="5 9">Uracil-DNA glycosylase</fullName>
        <shortName evidence="9">UDG</shortName>
        <ecNumber evidence="4 9">3.2.2.27</ecNumber>
    </recommendedName>
</protein>
<dbReference type="RefSeq" id="WP_379962890.1">
    <property type="nucleotide sequence ID" value="NZ_JBHSGT010000007.1"/>
</dbReference>
<dbReference type="NCBIfam" id="NF003591">
    <property type="entry name" value="PRK05254.1-4"/>
    <property type="match status" value="1"/>
</dbReference>
<evidence type="ECO:0000256" key="5">
    <source>
        <dbReference type="ARBA" id="ARBA00018429"/>
    </source>
</evidence>
<organism evidence="13 14">
    <name type="scientific">Enterococcus eurekensis</name>
    <dbReference type="NCBI Taxonomy" id="1159753"/>
    <lineage>
        <taxon>Bacteria</taxon>
        <taxon>Bacillati</taxon>
        <taxon>Bacillota</taxon>
        <taxon>Bacilli</taxon>
        <taxon>Lactobacillales</taxon>
        <taxon>Enterococcaceae</taxon>
        <taxon>Enterococcus</taxon>
    </lineage>
</organism>
<dbReference type="Gene3D" id="3.40.470.10">
    <property type="entry name" value="Uracil-DNA glycosylase-like domain"/>
    <property type="match status" value="1"/>
</dbReference>
<dbReference type="EMBL" id="JBHSGT010000007">
    <property type="protein sequence ID" value="MFC4709178.1"/>
    <property type="molecule type" value="Genomic_DNA"/>
</dbReference>
<keyword evidence="8 9" id="KW-0234">DNA repair</keyword>
<evidence type="ECO:0000259" key="12">
    <source>
        <dbReference type="SMART" id="SM00986"/>
    </source>
</evidence>
<dbReference type="InterPro" id="IPR002043">
    <property type="entry name" value="UDG_fam1"/>
</dbReference>
<evidence type="ECO:0000256" key="3">
    <source>
        <dbReference type="ARBA" id="ARBA00008184"/>
    </source>
</evidence>
<dbReference type="CDD" id="cd10027">
    <property type="entry name" value="UDG-F1-like"/>
    <property type="match status" value="1"/>
</dbReference>
<dbReference type="PROSITE" id="PS00130">
    <property type="entry name" value="U_DNA_GLYCOSYLASE"/>
    <property type="match status" value="1"/>
</dbReference>
<dbReference type="InterPro" id="IPR005122">
    <property type="entry name" value="Uracil-DNA_glycosylase-like"/>
</dbReference>
<dbReference type="PANTHER" id="PTHR11264">
    <property type="entry name" value="URACIL-DNA GLYCOSYLASE"/>
    <property type="match status" value="1"/>
</dbReference>
<comment type="similarity">
    <text evidence="3 9 11">Belongs to the uracil-DNA glycosylase (UDG) superfamily. UNG family.</text>
</comment>
<keyword evidence="6 9" id="KW-0227">DNA damage</keyword>
<dbReference type="NCBIfam" id="NF003592">
    <property type="entry name" value="PRK05254.1-5"/>
    <property type="match status" value="1"/>
</dbReference>
<dbReference type="SMART" id="SM00987">
    <property type="entry name" value="UreE_C"/>
    <property type="match status" value="1"/>
</dbReference>
<dbReference type="PANTHER" id="PTHR11264:SF0">
    <property type="entry name" value="URACIL-DNA GLYCOSYLASE"/>
    <property type="match status" value="1"/>
</dbReference>
<keyword evidence="13" id="KW-0326">Glycosidase</keyword>
<dbReference type="NCBIfam" id="TIGR00628">
    <property type="entry name" value="ung"/>
    <property type="match status" value="1"/>
</dbReference>
<evidence type="ECO:0000256" key="9">
    <source>
        <dbReference type="HAMAP-Rule" id="MF_00148"/>
    </source>
</evidence>
<accession>A0ABV9M1Y0</accession>
<dbReference type="InterPro" id="IPR018085">
    <property type="entry name" value="Ura-DNA_Glyclase_AS"/>
</dbReference>
<feature type="active site" description="Proton acceptor" evidence="9 10">
    <location>
        <position position="65"/>
    </location>
</feature>
<dbReference type="HAMAP" id="MF_00148">
    <property type="entry name" value="UDG"/>
    <property type="match status" value="1"/>
</dbReference>
<dbReference type="GO" id="GO:0004844">
    <property type="term" value="F:uracil DNA N-glycosylase activity"/>
    <property type="evidence" value="ECO:0007669"/>
    <property type="project" value="UniProtKB-EC"/>
</dbReference>
<evidence type="ECO:0000313" key="14">
    <source>
        <dbReference type="Proteomes" id="UP001596026"/>
    </source>
</evidence>
<comment type="function">
    <text evidence="2 9 11">Excises uracil residues from the DNA which can arise as a result of misincorporation of dUMP residues by DNA polymerase or due to deamination of cytosine.</text>
</comment>
<dbReference type="NCBIfam" id="NF003589">
    <property type="entry name" value="PRK05254.1-2"/>
    <property type="match status" value="1"/>
</dbReference>
<dbReference type="EC" id="3.2.2.27" evidence="4 9"/>
<evidence type="ECO:0000256" key="4">
    <source>
        <dbReference type="ARBA" id="ARBA00012030"/>
    </source>
</evidence>
<keyword evidence="14" id="KW-1185">Reference proteome</keyword>
<dbReference type="GO" id="GO:0016740">
    <property type="term" value="F:transferase activity"/>
    <property type="evidence" value="ECO:0007669"/>
    <property type="project" value="UniProtKB-KW"/>
</dbReference>
<reference evidence="14" key="1">
    <citation type="journal article" date="2019" name="Int. J. Syst. Evol. Microbiol.">
        <title>The Global Catalogue of Microorganisms (GCM) 10K type strain sequencing project: providing services to taxonomists for standard genome sequencing and annotation.</title>
        <authorList>
            <consortium name="The Broad Institute Genomics Platform"/>
            <consortium name="The Broad Institute Genome Sequencing Center for Infectious Disease"/>
            <person name="Wu L."/>
            <person name="Ma J."/>
        </authorList>
    </citation>
    <scope>NUCLEOTIDE SEQUENCE [LARGE SCALE GENOMIC DNA]</scope>
    <source>
        <strain evidence="14">CGMCC 1.19061</strain>
    </source>
</reference>
<evidence type="ECO:0000256" key="7">
    <source>
        <dbReference type="ARBA" id="ARBA00022801"/>
    </source>
</evidence>
<name>A0ABV9M1Y0_9ENTE</name>
<evidence type="ECO:0000256" key="1">
    <source>
        <dbReference type="ARBA" id="ARBA00001400"/>
    </source>
</evidence>
<evidence type="ECO:0000313" key="13">
    <source>
        <dbReference type="EMBL" id="MFC4709178.1"/>
    </source>
</evidence>
<keyword evidence="9" id="KW-0963">Cytoplasm</keyword>
<gene>
    <name evidence="9" type="primary">ung</name>
    <name evidence="13" type="ORF">ACFO3L_00760</name>
</gene>
<keyword evidence="13" id="KW-0808">Transferase</keyword>
<evidence type="ECO:0000256" key="6">
    <source>
        <dbReference type="ARBA" id="ARBA00022763"/>
    </source>
</evidence>
<dbReference type="NCBIfam" id="NF003588">
    <property type="entry name" value="PRK05254.1-1"/>
    <property type="match status" value="1"/>
</dbReference>
<dbReference type="Pfam" id="PF03167">
    <property type="entry name" value="UDG"/>
    <property type="match status" value="1"/>
</dbReference>
<dbReference type="Proteomes" id="UP001596026">
    <property type="component" value="Unassembled WGS sequence"/>
</dbReference>
<proteinExistence type="inferred from homology"/>